<dbReference type="Proteomes" id="UP001162992">
    <property type="component" value="Chromosome 17"/>
</dbReference>
<comment type="caution">
    <text evidence="1">The sequence shown here is derived from an EMBL/GenBank/DDBJ whole genome shotgun (WGS) entry which is preliminary data.</text>
</comment>
<evidence type="ECO:0000313" key="2">
    <source>
        <dbReference type="Proteomes" id="UP001162992"/>
    </source>
</evidence>
<evidence type="ECO:0000313" key="1">
    <source>
        <dbReference type="EMBL" id="KAJ7526278.1"/>
    </source>
</evidence>
<keyword evidence="2" id="KW-1185">Reference proteome</keyword>
<gene>
    <name evidence="1" type="ORF">O6H91_17G091000</name>
</gene>
<reference evidence="2" key="1">
    <citation type="journal article" date="2024" name="Proc. Natl. Acad. Sci. U.S.A.">
        <title>Extraordinary preservation of gene collinearity over three hundred million years revealed in homosporous lycophytes.</title>
        <authorList>
            <person name="Li C."/>
            <person name="Wickell D."/>
            <person name="Kuo L.Y."/>
            <person name="Chen X."/>
            <person name="Nie B."/>
            <person name="Liao X."/>
            <person name="Peng D."/>
            <person name="Ji J."/>
            <person name="Jenkins J."/>
            <person name="Williams M."/>
            <person name="Shu S."/>
            <person name="Plott C."/>
            <person name="Barry K."/>
            <person name="Rajasekar S."/>
            <person name="Grimwood J."/>
            <person name="Han X."/>
            <person name="Sun S."/>
            <person name="Hou Z."/>
            <person name="He W."/>
            <person name="Dai G."/>
            <person name="Sun C."/>
            <person name="Schmutz J."/>
            <person name="Leebens-Mack J.H."/>
            <person name="Li F.W."/>
            <person name="Wang L."/>
        </authorList>
    </citation>
    <scope>NUCLEOTIDE SEQUENCE [LARGE SCALE GENOMIC DNA]</scope>
    <source>
        <strain evidence="2">cv. PW_Plant_1</strain>
    </source>
</reference>
<protein>
    <submittedName>
        <fullName evidence="1">Uncharacterized protein</fullName>
    </submittedName>
</protein>
<organism evidence="1 2">
    <name type="scientific">Diphasiastrum complanatum</name>
    <name type="common">Issler's clubmoss</name>
    <name type="synonym">Lycopodium complanatum</name>
    <dbReference type="NCBI Taxonomy" id="34168"/>
    <lineage>
        <taxon>Eukaryota</taxon>
        <taxon>Viridiplantae</taxon>
        <taxon>Streptophyta</taxon>
        <taxon>Embryophyta</taxon>
        <taxon>Tracheophyta</taxon>
        <taxon>Lycopodiopsida</taxon>
        <taxon>Lycopodiales</taxon>
        <taxon>Lycopodiaceae</taxon>
        <taxon>Lycopodioideae</taxon>
        <taxon>Diphasiastrum</taxon>
    </lineage>
</organism>
<name>A0ACC2B924_DIPCM</name>
<proteinExistence type="predicted"/>
<sequence>MESWGQQPSREGMEIKAKRTVPGSPEKESRDEGCIISLLGVDQLLAILQLLPVPSILSFGMACHRFHSISNMDSLWAAICRRDWGSRVVDAWCTSARSKVGWKQLYCHMLFPSAASWQRMDQGDMIPAPRASHSMNNVAGKITVFGGGCDGGRHLDDTWVASLSENILDGVAWQQVSIGTPSGRFGQSTIVVGDVLVLFGGINDRGIRQSDTWINKGMHVANTEERSSWQLLEVAQAPPPRGAHAGCYAGDRKVVIFGGIGSDGIRLRDTWMLDLSEAPVSWHEVVTLESPSARSGHTLTWIGGKHMVLFGGRGTKFEVLNDVWLLDMEGEYPIWVERKAFELHCAHDFPAPRAGHSASLIFGGRILIFGGEDARRSRKGDIWVLDPNAGLEVERGTSYTSTSYRCTSFNEYKFTRRFWKRLKQRGRPPGKRSFHGACTMDSSHAVFIFGGMIDGELSLAAALGLGFDDGLYMLQLVP</sequence>
<dbReference type="EMBL" id="CM055108">
    <property type="protein sequence ID" value="KAJ7526278.1"/>
    <property type="molecule type" value="Genomic_DNA"/>
</dbReference>
<accession>A0ACC2B924</accession>